<dbReference type="InterPro" id="IPR036119">
    <property type="entry name" value="NOS_N_sf"/>
</dbReference>
<evidence type="ECO:0000256" key="3">
    <source>
        <dbReference type="ARBA" id="ARBA00001974"/>
    </source>
</evidence>
<keyword evidence="8" id="KW-0349">Heme</keyword>
<evidence type="ECO:0000256" key="7">
    <source>
        <dbReference type="ARBA" id="ARBA00012989"/>
    </source>
</evidence>
<evidence type="ECO:0000256" key="12">
    <source>
        <dbReference type="ARBA" id="ARBA00022827"/>
    </source>
</evidence>
<dbReference type="SUPFAM" id="SSF56512">
    <property type="entry name" value="Nitric oxide (NO) synthase oxygenase domain"/>
    <property type="match status" value="1"/>
</dbReference>
<feature type="compositionally biased region" description="Gly residues" evidence="25">
    <location>
        <begin position="175"/>
        <end position="187"/>
    </location>
</feature>
<dbReference type="PRINTS" id="PR00369">
    <property type="entry name" value="FLAVODOXIN"/>
</dbReference>
<evidence type="ECO:0000256" key="24">
    <source>
        <dbReference type="ARBA" id="ARBA00035474"/>
    </source>
</evidence>
<dbReference type="Pfam" id="PF02898">
    <property type="entry name" value="NO_synthase"/>
    <property type="match status" value="1"/>
</dbReference>
<dbReference type="InterPro" id="IPR017927">
    <property type="entry name" value="FAD-bd_FR_type"/>
</dbReference>
<keyword evidence="17" id="KW-0408">Iron</keyword>
<evidence type="ECO:0000256" key="8">
    <source>
        <dbReference type="ARBA" id="ARBA00022617"/>
    </source>
</evidence>
<evidence type="ECO:0000256" key="4">
    <source>
        <dbReference type="ARBA" id="ARBA00004468"/>
    </source>
</evidence>
<comment type="subcellular location">
    <subcellularLocation>
        <location evidence="4">Cell membrane</location>
        <location evidence="4">Sarcolemma</location>
        <topology evidence="4">Peripheral membrane protein</topology>
    </subcellularLocation>
    <subcellularLocation>
        <location evidence="5">Cell projection</location>
        <location evidence="5">Dendritic spine</location>
    </subcellularLocation>
</comment>
<evidence type="ECO:0000259" key="26">
    <source>
        <dbReference type="PROSITE" id="PS50106"/>
    </source>
</evidence>
<dbReference type="SUPFAM" id="SSF50156">
    <property type="entry name" value="PDZ domain-like"/>
    <property type="match status" value="1"/>
</dbReference>
<feature type="compositionally biased region" description="Polar residues" evidence="25">
    <location>
        <begin position="334"/>
        <end position="366"/>
    </location>
</feature>
<evidence type="ECO:0000256" key="5">
    <source>
        <dbReference type="ARBA" id="ARBA00004552"/>
    </source>
</evidence>
<dbReference type="GO" id="GO:0043197">
    <property type="term" value="C:dendritic spine"/>
    <property type="evidence" value="ECO:0007669"/>
    <property type="project" value="UniProtKB-SubCell"/>
</dbReference>
<evidence type="ECO:0000256" key="9">
    <source>
        <dbReference type="ARBA" id="ARBA00022630"/>
    </source>
</evidence>
<dbReference type="InterPro" id="IPR008254">
    <property type="entry name" value="Flavodoxin/NO_synth"/>
</dbReference>
<evidence type="ECO:0000313" key="29">
    <source>
        <dbReference type="EMBL" id="CAL1539173.1"/>
    </source>
</evidence>
<dbReference type="SUPFAM" id="SSF52218">
    <property type="entry name" value="Flavoproteins"/>
    <property type="match status" value="1"/>
</dbReference>
<dbReference type="CDD" id="cd00795">
    <property type="entry name" value="NOS_oxygenase_euk"/>
    <property type="match status" value="1"/>
</dbReference>
<dbReference type="Gene3D" id="3.40.50.80">
    <property type="entry name" value="Nucleotide-binding domain of ferredoxin-NADP reductase (FNR) module"/>
    <property type="match status" value="1"/>
</dbReference>
<accession>A0AAV2I264</accession>
<feature type="domain" description="FAD-binding FR-type" evidence="28">
    <location>
        <begin position="1200"/>
        <end position="1447"/>
    </location>
</feature>
<dbReference type="InterPro" id="IPR001094">
    <property type="entry name" value="Flavdoxin-like"/>
</dbReference>
<dbReference type="GO" id="GO:0046872">
    <property type="term" value="F:metal ion binding"/>
    <property type="evidence" value="ECO:0007669"/>
    <property type="project" value="UniProtKB-KW"/>
</dbReference>
<comment type="cofactor">
    <cofactor evidence="3">
        <name>FAD</name>
        <dbReference type="ChEBI" id="CHEBI:57692"/>
    </cofactor>
</comment>
<feature type="domain" description="Flavodoxin-like" evidence="27">
    <location>
        <begin position="948"/>
        <end position="1143"/>
    </location>
</feature>
<evidence type="ECO:0000256" key="11">
    <source>
        <dbReference type="ARBA" id="ARBA00022723"/>
    </source>
</evidence>
<dbReference type="InterPro" id="IPR001478">
    <property type="entry name" value="PDZ"/>
</dbReference>
<dbReference type="Gene3D" id="2.40.30.10">
    <property type="entry name" value="Translation factors"/>
    <property type="match status" value="1"/>
</dbReference>
<feature type="domain" description="PDZ" evidence="26">
    <location>
        <begin position="15"/>
        <end position="97"/>
    </location>
</feature>
<dbReference type="CDD" id="cd06202">
    <property type="entry name" value="Nitric_oxide_synthase"/>
    <property type="match status" value="1"/>
</dbReference>
<evidence type="ECO:0000256" key="25">
    <source>
        <dbReference type="SAM" id="MobiDB-lite"/>
    </source>
</evidence>
<organism evidence="29 30">
    <name type="scientific">Lymnaea stagnalis</name>
    <name type="common">Great pond snail</name>
    <name type="synonym">Helix stagnalis</name>
    <dbReference type="NCBI Taxonomy" id="6523"/>
    <lineage>
        <taxon>Eukaryota</taxon>
        <taxon>Metazoa</taxon>
        <taxon>Spiralia</taxon>
        <taxon>Lophotrochozoa</taxon>
        <taxon>Mollusca</taxon>
        <taxon>Gastropoda</taxon>
        <taxon>Heterobranchia</taxon>
        <taxon>Euthyneura</taxon>
        <taxon>Panpulmonata</taxon>
        <taxon>Hygrophila</taxon>
        <taxon>Lymnaeoidea</taxon>
        <taxon>Lymnaeidae</taxon>
        <taxon>Lymnaea</taxon>
    </lineage>
</organism>
<reference evidence="29 30" key="1">
    <citation type="submission" date="2024-04" db="EMBL/GenBank/DDBJ databases">
        <authorList>
            <consortium name="Genoscope - CEA"/>
            <person name="William W."/>
        </authorList>
    </citation>
    <scope>NUCLEOTIDE SEQUENCE [LARGE SCALE GENOMIC DNA]</scope>
</reference>
<dbReference type="InterPro" id="IPR044944">
    <property type="entry name" value="NOS_dom_3"/>
</dbReference>
<dbReference type="GO" id="GO:0004517">
    <property type="term" value="F:nitric-oxide synthase activity"/>
    <property type="evidence" value="ECO:0007669"/>
    <property type="project" value="UniProtKB-EC"/>
</dbReference>
<dbReference type="InterPro" id="IPR036034">
    <property type="entry name" value="PDZ_sf"/>
</dbReference>
<keyword evidence="30" id="KW-1185">Reference proteome</keyword>
<feature type="compositionally biased region" description="Basic residues" evidence="25">
    <location>
        <begin position="451"/>
        <end position="467"/>
    </location>
</feature>
<dbReference type="GO" id="GO:0005516">
    <property type="term" value="F:calmodulin binding"/>
    <property type="evidence" value="ECO:0007669"/>
    <property type="project" value="UniProtKB-KW"/>
</dbReference>
<dbReference type="SMART" id="SM00228">
    <property type="entry name" value="PDZ"/>
    <property type="match status" value="1"/>
</dbReference>
<dbReference type="InterPro" id="IPR039261">
    <property type="entry name" value="FNR_nucleotide-bd"/>
</dbReference>
<dbReference type="FunFam" id="3.40.50.360:FF:000033">
    <property type="entry name" value="Nitric oxide synthase"/>
    <property type="match status" value="1"/>
</dbReference>
<evidence type="ECO:0000259" key="28">
    <source>
        <dbReference type="PROSITE" id="PS51384"/>
    </source>
</evidence>
<keyword evidence="15" id="KW-0112">Calmodulin-binding</keyword>
<evidence type="ECO:0000256" key="20">
    <source>
        <dbReference type="ARBA" id="ARBA00031302"/>
    </source>
</evidence>
<evidence type="ECO:0000256" key="10">
    <source>
        <dbReference type="ARBA" id="ARBA00022643"/>
    </source>
</evidence>
<keyword evidence="16" id="KW-0560">Oxidoreductase</keyword>
<dbReference type="InterPro" id="IPR001709">
    <property type="entry name" value="Flavoprot_Pyr_Nucl_cyt_Rdtase"/>
</dbReference>
<dbReference type="InterPro" id="IPR029039">
    <property type="entry name" value="Flavoprotein-like_sf"/>
</dbReference>
<dbReference type="PRINTS" id="PR00371">
    <property type="entry name" value="FPNCR"/>
</dbReference>
<comment type="caution">
    <text evidence="29">The sequence shown here is derived from an EMBL/GenBank/DDBJ whole genome shotgun (WGS) entry which is preliminary data.</text>
</comment>
<feature type="compositionally biased region" description="Basic and acidic residues" evidence="25">
    <location>
        <begin position="157"/>
        <end position="166"/>
    </location>
</feature>
<feature type="compositionally biased region" description="Polar residues" evidence="25">
    <location>
        <begin position="413"/>
        <end position="432"/>
    </location>
</feature>
<dbReference type="GO" id="GO:0006809">
    <property type="term" value="P:nitric oxide biosynthetic process"/>
    <property type="evidence" value="ECO:0007669"/>
    <property type="project" value="InterPro"/>
</dbReference>
<evidence type="ECO:0000256" key="21">
    <source>
        <dbReference type="ARBA" id="ARBA00031374"/>
    </source>
</evidence>
<comment type="similarity">
    <text evidence="6">Belongs to the NOS family.</text>
</comment>
<keyword evidence="10" id="KW-0288">FMN</keyword>
<dbReference type="GO" id="GO:1903522">
    <property type="term" value="P:regulation of blood circulation"/>
    <property type="evidence" value="ECO:0007669"/>
    <property type="project" value="UniProtKB-ARBA"/>
</dbReference>
<feature type="region of interest" description="Disordered" evidence="25">
    <location>
        <begin position="330"/>
        <end position="480"/>
    </location>
</feature>
<feature type="region of interest" description="Disordered" evidence="25">
    <location>
        <begin position="1665"/>
        <end position="1690"/>
    </location>
</feature>
<dbReference type="InterPro" id="IPR044943">
    <property type="entry name" value="NOS_dom_1"/>
</dbReference>
<evidence type="ECO:0000256" key="22">
    <source>
        <dbReference type="ARBA" id="ARBA00032538"/>
    </source>
</evidence>
<feature type="compositionally biased region" description="Basic and acidic residues" evidence="25">
    <location>
        <begin position="1677"/>
        <end position="1690"/>
    </location>
</feature>
<protein>
    <recommendedName>
        <fullName evidence="23">Nitric oxide synthase 1</fullName>
        <ecNumber evidence="7">1.14.13.39</ecNumber>
    </recommendedName>
    <alternativeName>
        <fullName evidence="18">Constitutive NOS</fullName>
    </alternativeName>
    <alternativeName>
        <fullName evidence="20">NC-NOS</fullName>
    </alternativeName>
    <alternativeName>
        <fullName evidence="19">NOS type I</fullName>
    </alternativeName>
    <alternativeName>
        <fullName evidence="21">Neuronal NOS</fullName>
    </alternativeName>
    <alternativeName>
        <fullName evidence="24">Nitric oxide synthase, brain</fullName>
    </alternativeName>
    <alternativeName>
        <fullName evidence="22">Peptidyl-cysteine S-nitrosylase NOS1</fullName>
    </alternativeName>
</protein>
<dbReference type="SUPFAM" id="SSF52343">
    <property type="entry name" value="Ferredoxin reductase-like, C-terminal NADP-linked domain"/>
    <property type="match status" value="1"/>
</dbReference>
<dbReference type="InterPro" id="IPR001433">
    <property type="entry name" value="OxRdtase_FAD/NAD-bd"/>
</dbReference>
<evidence type="ECO:0000256" key="14">
    <source>
        <dbReference type="ARBA" id="ARBA00022857"/>
    </source>
</evidence>
<gene>
    <name evidence="29" type="ORF">GSLYS_00012994001</name>
</gene>
<dbReference type="PROSITE" id="PS50106">
    <property type="entry name" value="PDZ"/>
    <property type="match status" value="1"/>
</dbReference>
<proteinExistence type="inferred from homology"/>
<dbReference type="GO" id="GO:0010181">
    <property type="term" value="F:FMN binding"/>
    <property type="evidence" value="ECO:0007669"/>
    <property type="project" value="InterPro"/>
</dbReference>
<dbReference type="PROSITE" id="PS51384">
    <property type="entry name" value="FAD_FR"/>
    <property type="match status" value="1"/>
</dbReference>
<dbReference type="Pfam" id="PF00258">
    <property type="entry name" value="Flavodoxin_1"/>
    <property type="match status" value="1"/>
</dbReference>
<dbReference type="GO" id="GO:0042383">
    <property type="term" value="C:sarcolemma"/>
    <property type="evidence" value="ECO:0007669"/>
    <property type="project" value="UniProtKB-SubCell"/>
</dbReference>
<feature type="region of interest" description="Disordered" evidence="25">
    <location>
        <begin position="157"/>
        <end position="187"/>
    </location>
</feature>
<keyword evidence="11" id="KW-0479">Metal-binding</keyword>
<dbReference type="PROSITE" id="PS50902">
    <property type="entry name" value="FLAVODOXIN_LIKE"/>
    <property type="match status" value="1"/>
</dbReference>
<dbReference type="InterPro" id="IPR004030">
    <property type="entry name" value="NOS_N"/>
</dbReference>
<evidence type="ECO:0000256" key="18">
    <source>
        <dbReference type="ARBA" id="ARBA00029794"/>
    </source>
</evidence>
<keyword evidence="12" id="KW-0274">FAD</keyword>
<dbReference type="Gene3D" id="3.90.340.10">
    <property type="entry name" value="Nitric Oxide Synthase, Chain A, domain 1"/>
    <property type="match status" value="1"/>
</dbReference>
<dbReference type="EMBL" id="CAXITT010000330">
    <property type="protein sequence ID" value="CAL1539173.1"/>
    <property type="molecule type" value="Genomic_DNA"/>
</dbReference>
<dbReference type="InterPro" id="IPR050607">
    <property type="entry name" value="NOS"/>
</dbReference>
<evidence type="ECO:0000256" key="19">
    <source>
        <dbReference type="ARBA" id="ARBA00029891"/>
    </source>
</evidence>
<name>A0AAV2I264_LYMST</name>
<evidence type="ECO:0000256" key="16">
    <source>
        <dbReference type="ARBA" id="ARBA00023002"/>
    </source>
</evidence>
<keyword evidence="13" id="KW-0832">Ubl conjugation</keyword>
<dbReference type="FunFam" id="1.20.990.10:FF:000002">
    <property type="entry name" value="Nitric oxide synthase"/>
    <property type="match status" value="1"/>
</dbReference>
<dbReference type="InterPro" id="IPR003097">
    <property type="entry name" value="CysJ-like_FAD-binding"/>
</dbReference>
<comment type="cofactor">
    <cofactor evidence="1">
        <name>FMN</name>
        <dbReference type="ChEBI" id="CHEBI:58210"/>
    </cofactor>
</comment>
<dbReference type="PANTHER" id="PTHR43410">
    <property type="entry name" value="NITRIC OXIDE SYNTHASE OXYGENASE"/>
    <property type="match status" value="1"/>
</dbReference>
<evidence type="ECO:0000256" key="2">
    <source>
        <dbReference type="ARBA" id="ARBA00001970"/>
    </source>
</evidence>
<dbReference type="InterPro" id="IPR044940">
    <property type="entry name" value="NOS_dom_2"/>
</dbReference>
<evidence type="ECO:0000256" key="1">
    <source>
        <dbReference type="ARBA" id="ARBA00001917"/>
    </source>
</evidence>
<dbReference type="FunFam" id="3.40.50.80:FF:000003">
    <property type="entry name" value="Nitric oxide synthase"/>
    <property type="match status" value="1"/>
</dbReference>
<sequence length="1690" mass="187437">MPATVPADLSPNTIRVKLTKQRYGGLGFLVKQRALKPYVLVASIVKGGVAEESGLVQIGDIILRINDIDLTEMSYASAIEVLKAVPIDTPVVLLLRGPEGYTTFLQTSFQENGLPRTIRVTKPIHESIMGRIKKTFSGSSGQISPVKGLKRLCNGEVDGKGKKGEGDTDNDVDSTGGGASESIGGGDYNMVSIEEAGEGEITDIPPNHQGNGGVVSVGIDGKKLRNGDVARSEHVGREASKFLFKNEGRVESEEETVLDNGAVGSPKIVLTSPKSTKTPHKTSLPRAQTYDSGVGDSGRSTYSPCHKRAIEIVQDDDEITVVVRGDVRVRSEDYSSSDPNSPRTFIISSNKHNYSQPSNTSFYNSKAVSSTGNNNNNNSLSNDSAAAGANHAPGSPTPKRGSRKNGRVEGRVSPTSGGRISPSRSPVTSPTKASKYDNNSDEDNGRGRSSERKKRTSSPTLGRRKSSDRRGSVSTSMSSPKRFAKVKNLLDEKTYKEEHCLITSFKLFFFLQQVPCTAERCMGSLMSQQAHRTPGAPRTTEELLLHAKDFIEQYFTSIKKNNTPAHFKRMSEIQDSVEKSGSYELTTAELTFGAKLAWRNAPRCIGRIQWSKLQVFDARHILTARGMYEALCNHIKYGTNKGNLRSAITIFPQRKVGRRDFRVWNAQLIRYAGYKMDDGKIIGDPANVEFTEHCIKLGWKPKYGMFDILPLVLSAAGSDPEWFEIPPELVVEVNMKHPKYPWFADLGLKWYALPAVSGMLFDCGGLEFPSCPFNGWYMGTEIGARDFCDANRYNLLEPIALKMGLDVRKSASLWKDRALVEVNVAVLHSFQTSGVTITDHHAASESFIKHMENEHKLRGGCPGDWVWVVPPMSGSILEVFHQEMLLYKLKPSYEYQVYAWKTHVWKKDRNKPKTTDKPKRKFGFKELARAVKFSARLMGKALARRVKCTILYATETGKSERFANTLCEIFKHAFDAKALCMEDYDVSSLEHESLVLVVTSTFGNGEPPENGLVSVNNVPCPMSLLCHIGANPLLYCCYYSELNGSSSHSTYVRMSILNDRKVSLDDDQLNKTNSLAMVNGPLGNVRFSVFALGSKAYPHFAAFGNYMDKILEELGAERIFDVGTGDELCGQEQSFRTWAEGVFTAACETFCLGDDVNINEATGALNNSDHSWSHNKVRIMPVDNGKDPDACEVLSKIHGKRILPCILTERIQLQAHDSDRQTILVKLNTQGASELMYVPGDHVGIFPANSPDIVDAILVRLHNAPPPDQVIRTEFLSEVSTPLGTNKTWTQFEKMPVCSMRSAFTYILDVTTPPSQALLQLLATQASRDIDKERLEVLATDSKAYEEWKYDLSPNILEVLDQFSSLKVPPSLLLTQLPMLQQRYYSISSSPQMHPGEVHATIAVVKFRTQDGAGPIHEGVCSSWLNRCSTGTIVPCLVRAAPTFHLPENPSLPILMIGPGTGIAPFRSFWQQRMIDMEMMTMPSRKFNKNRFGEMALYFGCRTAYQDNIYGRELEEMEKSGVLSNYHVALSREPDLPKVYVQDILLNNAAVVYEMIVKKGGHFYVCGDVSMAHDVTRTLEAVLQEQGGMKPDEAANYVTNLRDQNRFHEDIFGVNIRKPGEPRRSKDQSLRALEYLNATAKAGKPNALRERAVLIATNKKKSVGKPKIPMKNIFSKQKVDPENQAKPENE</sequence>
<dbReference type="FunFam" id="3.90.440.10:FF:000001">
    <property type="entry name" value="Endothelial nitric oxide synthase"/>
    <property type="match status" value="1"/>
</dbReference>
<keyword evidence="9" id="KW-0285">Flavoprotein</keyword>
<dbReference type="Gene3D" id="1.20.990.10">
    <property type="entry name" value="NADPH-cytochrome p450 Reductase, Chain A, domain 3"/>
    <property type="match status" value="1"/>
</dbReference>
<dbReference type="Proteomes" id="UP001497497">
    <property type="component" value="Unassembled WGS sequence"/>
</dbReference>
<dbReference type="PROSITE" id="PS60001">
    <property type="entry name" value="NOS"/>
    <property type="match status" value="1"/>
</dbReference>
<dbReference type="Gene3D" id="3.90.1230.10">
    <property type="entry name" value="Nitric Oxide Synthase, Chain A, domain 3"/>
    <property type="match status" value="1"/>
</dbReference>
<keyword evidence="14" id="KW-0521">NADP</keyword>
<dbReference type="InterPro" id="IPR017938">
    <property type="entry name" value="Riboflavin_synthase-like_b-brl"/>
</dbReference>
<dbReference type="Gene3D" id="3.90.440.10">
    <property type="entry name" value="Nitric Oxide Synthase,Heme Domain,Chain A domain 2"/>
    <property type="match status" value="1"/>
</dbReference>
<evidence type="ECO:0000313" key="30">
    <source>
        <dbReference type="Proteomes" id="UP001497497"/>
    </source>
</evidence>
<dbReference type="SUPFAM" id="SSF63380">
    <property type="entry name" value="Riboflavin synthase domain-like"/>
    <property type="match status" value="1"/>
</dbReference>
<feature type="region of interest" description="Disordered" evidence="25">
    <location>
        <begin position="264"/>
        <end position="302"/>
    </location>
</feature>
<dbReference type="InterPro" id="IPR023173">
    <property type="entry name" value="NADPH_Cyt_P450_Rdtase_alpha"/>
</dbReference>
<feature type="compositionally biased region" description="Low complexity" evidence="25">
    <location>
        <begin position="270"/>
        <end position="285"/>
    </location>
</feature>
<dbReference type="EC" id="1.14.13.39" evidence="7"/>
<evidence type="ECO:0000256" key="23">
    <source>
        <dbReference type="ARBA" id="ARBA00035211"/>
    </source>
</evidence>
<dbReference type="Pfam" id="PF00595">
    <property type="entry name" value="PDZ"/>
    <property type="match status" value="1"/>
</dbReference>
<dbReference type="Gene3D" id="3.40.50.360">
    <property type="match status" value="1"/>
</dbReference>
<evidence type="ECO:0000256" key="15">
    <source>
        <dbReference type="ARBA" id="ARBA00022860"/>
    </source>
</evidence>
<evidence type="ECO:0000256" key="13">
    <source>
        <dbReference type="ARBA" id="ARBA00022843"/>
    </source>
</evidence>
<comment type="cofactor">
    <cofactor evidence="2">
        <name>heme b</name>
        <dbReference type="ChEBI" id="CHEBI:60344"/>
    </cofactor>
</comment>
<evidence type="ECO:0000259" key="27">
    <source>
        <dbReference type="PROSITE" id="PS50902"/>
    </source>
</evidence>
<dbReference type="Pfam" id="PF00175">
    <property type="entry name" value="NAD_binding_1"/>
    <property type="match status" value="1"/>
</dbReference>
<evidence type="ECO:0000256" key="6">
    <source>
        <dbReference type="ARBA" id="ARBA00006267"/>
    </source>
</evidence>
<dbReference type="Gene3D" id="2.30.42.10">
    <property type="match status" value="1"/>
</dbReference>
<dbReference type="Pfam" id="PF00667">
    <property type="entry name" value="FAD_binding_1"/>
    <property type="match status" value="1"/>
</dbReference>
<evidence type="ECO:0000256" key="17">
    <source>
        <dbReference type="ARBA" id="ARBA00023004"/>
    </source>
</evidence>
<dbReference type="PANTHER" id="PTHR43410:SF1">
    <property type="entry name" value="NITRIC OXIDE SYNTHASE"/>
    <property type="match status" value="1"/>
</dbReference>
<feature type="compositionally biased region" description="Low complexity" evidence="25">
    <location>
        <begin position="367"/>
        <end position="390"/>
    </location>
</feature>